<comment type="caution">
    <text evidence="2">The sequence shown here is derived from an EMBL/GenBank/DDBJ whole genome shotgun (WGS) entry which is preliminary data.</text>
</comment>
<dbReference type="PANTHER" id="PTHR33840:SF1">
    <property type="entry name" value="TLE1 PHOSPHOLIPASE DOMAIN-CONTAINING PROTEIN"/>
    <property type="match status" value="1"/>
</dbReference>
<protein>
    <submittedName>
        <fullName evidence="2">DUF2235 domain-containing protein</fullName>
    </submittedName>
</protein>
<reference evidence="2 3" key="1">
    <citation type="submission" date="2024-09" db="EMBL/GenBank/DDBJ databases">
        <authorList>
            <person name="Sun Q."/>
            <person name="Mori K."/>
        </authorList>
    </citation>
    <scope>NUCLEOTIDE SEQUENCE [LARGE SCALE GENOMIC DNA]</scope>
    <source>
        <strain evidence="2 3">ATCC 51285</strain>
    </source>
</reference>
<dbReference type="PANTHER" id="PTHR33840">
    <property type="match status" value="1"/>
</dbReference>
<organism evidence="2 3">
    <name type="scientific">Balneatrix alpica</name>
    <dbReference type="NCBI Taxonomy" id="75684"/>
    <lineage>
        <taxon>Bacteria</taxon>
        <taxon>Pseudomonadati</taxon>
        <taxon>Pseudomonadota</taxon>
        <taxon>Gammaproteobacteria</taxon>
        <taxon>Oceanospirillales</taxon>
        <taxon>Balneatrichaceae</taxon>
        <taxon>Balneatrix</taxon>
    </lineage>
</organism>
<evidence type="ECO:0000313" key="3">
    <source>
        <dbReference type="Proteomes" id="UP001589628"/>
    </source>
</evidence>
<gene>
    <name evidence="2" type="ORF">ACFFLH_10395</name>
</gene>
<evidence type="ECO:0000259" key="1">
    <source>
        <dbReference type="Pfam" id="PF09994"/>
    </source>
</evidence>
<sequence length="355" mass="40478">MAQQRLILCFDGTWNDPQDQTNVYRLSRSLHDYDGPIEQRFFYDPGVGTNRFDKLQGGVFGTGLGKNLLQGYEWLARRYSEGDEIYLFGFSRGAYTARSLVGMLRKCGLLHITTPGLLKAAQALYRDKQARPNGERCQAFRRTYSREVRVHFIGVWDTVGMLGVPGTFLNEKGVYAWHDTELSSIVDRAYQALALDEHRAAYAAALWTHPDGIKKASQLEVEQRWFIGAHANVGGGYGEDPLALIPFAWMQQKARQAGLKLDLLRPAADAYLSTTNDSYAEFLKGIYRAWRKLRQPVDEGRFYRRWDRDNEGMLAVNVSIDPSVWQRWQDDPCYRPPTLLRAGLEPEQEKVQAVG</sequence>
<accession>A0ABV5ZC08</accession>
<name>A0ABV5ZC08_9GAMM</name>
<dbReference type="EMBL" id="JBHLZN010000003">
    <property type="protein sequence ID" value="MFB9886823.1"/>
    <property type="molecule type" value="Genomic_DNA"/>
</dbReference>
<dbReference type="InterPro" id="IPR029058">
    <property type="entry name" value="AB_hydrolase_fold"/>
</dbReference>
<dbReference type="RefSeq" id="WP_027312340.1">
    <property type="nucleotide sequence ID" value="NZ_JBHLZN010000003.1"/>
</dbReference>
<proteinExistence type="predicted"/>
<dbReference type="InterPro" id="IPR018712">
    <property type="entry name" value="Tle1-like_cat"/>
</dbReference>
<evidence type="ECO:0000313" key="2">
    <source>
        <dbReference type="EMBL" id="MFB9886823.1"/>
    </source>
</evidence>
<keyword evidence="3" id="KW-1185">Reference proteome</keyword>
<dbReference type="SUPFAM" id="SSF53474">
    <property type="entry name" value="alpha/beta-Hydrolases"/>
    <property type="match status" value="1"/>
</dbReference>
<feature type="domain" description="T6SS Phospholipase effector Tle1-like catalytic" evidence="1">
    <location>
        <begin position="5"/>
        <end position="252"/>
    </location>
</feature>
<dbReference type="Pfam" id="PF09994">
    <property type="entry name" value="T6SS_Tle1-like_cat"/>
    <property type="match status" value="1"/>
</dbReference>
<dbReference type="Proteomes" id="UP001589628">
    <property type="component" value="Unassembled WGS sequence"/>
</dbReference>